<evidence type="ECO:0000256" key="3">
    <source>
        <dbReference type="ARBA" id="ARBA00022840"/>
    </source>
</evidence>
<dbReference type="PROSITE" id="PS50893">
    <property type="entry name" value="ABC_TRANSPORTER_2"/>
    <property type="match status" value="1"/>
</dbReference>
<dbReference type="InterPro" id="IPR015855">
    <property type="entry name" value="ABC_transpr_MalK-like"/>
</dbReference>
<dbReference type="EMBL" id="CP122979">
    <property type="protein sequence ID" value="WGI36748.1"/>
    <property type="molecule type" value="Genomic_DNA"/>
</dbReference>
<dbReference type="InterPro" id="IPR040582">
    <property type="entry name" value="OB_MalK-like"/>
</dbReference>
<dbReference type="Pfam" id="PF17912">
    <property type="entry name" value="OB_MalK"/>
    <property type="match status" value="1"/>
</dbReference>
<protein>
    <submittedName>
        <fullName evidence="5">ABC transporter ATP-binding protein</fullName>
    </submittedName>
</protein>
<evidence type="ECO:0000313" key="5">
    <source>
        <dbReference type="EMBL" id="WGI36748.1"/>
    </source>
</evidence>
<dbReference type="CDD" id="cd03301">
    <property type="entry name" value="ABC_MalK_N"/>
    <property type="match status" value="1"/>
</dbReference>
<dbReference type="InterPro" id="IPR012340">
    <property type="entry name" value="NA-bd_OB-fold"/>
</dbReference>
<gene>
    <name evidence="5" type="ORF">QEG99_00460</name>
</gene>
<feature type="domain" description="ABC transporter" evidence="4">
    <location>
        <begin position="42"/>
        <end position="274"/>
    </location>
</feature>
<dbReference type="SUPFAM" id="SSF50331">
    <property type="entry name" value="MOP-like"/>
    <property type="match status" value="1"/>
</dbReference>
<dbReference type="PROSITE" id="PS00211">
    <property type="entry name" value="ABC_TRANSPORTER_1"/>
    <property type="match status" value="1"/>
</dbReference>
<name>A0ABY8LW32_9BACT</name>
<dbReference type="PANTHER" id="PTHR43875:SF1">
    <property type="entry name" value="OSMOPROTECTIVE COMPOUNDS UPTAKE ATP-BINDING PROTEIN GGTA"/>
    <property type="match status" value="1"/>
</dbReference>
<keyword evidence="2" id="KW-0547">Nucleotide-binding</keyword>
<accession>A0ABY8LW32</accession>
<keyword evidence="6" id="KW-1185">Reference proteome</keyword>
<dbReference type="NCBIfam" id="NF008653">
    <property type="entry name" value="PRK11650.1"/>
    <property type="match status" value="1"/>
</dbReference>
<evidence type="ECO:0000313" key="6">
    <source>
        <dbReference type="Proteomes" id="UP001179842"/>
    </source>
</evidence>
<dbReference type="Pfam" id="PF00005">
    <property type="entry name" value="ABC_tran"/>
    <property type="match status" value="1"/>
</dbReference>
<dbReference type="Gene3D" id="2.40.50.140">
    <property type="entry name" value="Nucleic acid-binding proteins"/>
    <property type="match status" value="1"/>
</dbReference>
<dbReference type="PANTHER" id="PTHR43875">
    <property type="entry name" value="MALTODEXTRIN IMPORT ATP-BINDING PROTEIN MSMX"/>
    <property type="match status" value="1"/>
</dbReference>
<dbReference type="SUPFAM" id="SSF52540">
    <property type="entry name" value="P-loop containing nucleoside triphosphate hydrolases"/>
    <property type="match status" value="1"/>
</dbReference>
<dbReference type="InterPro" id="IPR017871">
    <property type="entry name" value="ABC_transporter-like_CS"/>
</dbReference>
<dbReference type="SMART" id="SM00382">
    <property type="entry name" value="AAA"/>
    <property type="match status" value="1"/>
</dbReference>
<evidence type="ECO:0000259" key="4">
    <source>
        <dbReference type="PROSITE" id="PS50893"/>
    </source>
</evidence>
<dbReference type="InterPro" id="IPR003593">
    <property type="entry name" value="AAA+_ATPase"/>
</dbReference>
<dbReference type="InterPro" id="IPR027417">
    <property type="entry name" value="P-loop_NTPase"/>
</dbReference>
<dbReference type="InterPro" id="IPR047641">
    <property type="entry name" value="ABC_transpr_MalK/UgpC-like"/>
</dbReference>
<dbReference type="RefSeq" id="WP_280102050.1">
    <property type="nucleotide sequence ID" value="NZ_CP122979.1"/>
</dbReference>
<proteinExistence type="predicted"/>
<evidence type="ECO:0000256" key="1">
    <source>
        <dbReference type="ARBA" id="ARBA00022448"/>
    </source>
</evidence>
<dbReference type="Gene3D" id="3.40.50.300">
    <property type="entry name" value="P-loop containing nucleotide triphosphate hydrolases"/>
    <property type="match status" value="1"/>
</dbReference>
<keyword evidence="3 5" id="KW-0067">ATP-binding</keyword>
<reference evidence="5" key="1">
    <citation type="submission" date="2023-04" db="EMBL/GenBank/DDBJ databases">
        <title>Completed genome of Mycoplasma lagogenitalium type strain 12MS.</title>
        <authorList>
            <person name="Spergser J."/>
        </authorList>
    </citation>
    <scope>NUCLEOTIDE SEQUENCE</scope>
    <source>
        <strain evidence="5">12MS</strain>
    </source>
</reference>
<dbReference type="Gene3D" id="2.40.50.100">
    <property type="match status" value="1"/>
</dbReference>
<dbReference type="GO" id="GO:0005524">
    <property type="term" value="F:ATP binding"/>
    <property type="evidence" value="ECO:0007669"/>
    <property type="project" value="UniProtKB-KW"/>
</dbReference>
<sequence>MKKENTLLENVELDDINAYDLKFDTFLNEIGEITQSNSGGTIELVNLSKKYEGNDKWTLKDINLKIEAGKFCIFLGPSGCGKTTLLRMIAGLNSITKGDLLFNGKRFNNLSPAERNIAMVFQSYALYPHMNVYNNMSFGLKIAKERKDTIDRRVKDAAKILKIDNYLYNKPRDLSGGQRQRVAIGRAIVRKPSIFLMDEPLSNLDAKLRESMRREIVQIHRLLGTTSIYVTHDQLEAMTMGDQIVVLNDGKIQQNGTSKELYFKPANIFVAKFIGSPTMNLLVGENQDNNFVLEGTKWTLTLPEQLKETLKDKKELVIGYRTEDVIIHESQQPNSIRGKIFAVESLGKELSVVIKINWEKEIVATVLNNRDFELYQIVWVSFNDERVHIFDKNTEERLN</sequence>
<organism evidence="5 6">
    <name type="scientific">Mesomycoplasma lagogenitalium</name>
    <dbReference type="NCBI Taxonomy" id="171286"/>
    <lineage>
        <taxon>Bacteria</taxon>
        <taxon>Bacillati</taxon>
        <taxon>Mycoplasmatota</taxon>
        <taxon>Mycoplasmoidales</taxon>
        <taxon>Metamycoplasmataceae</taxon>
        <taxon>Mesomycoplasma</taxon>
    </lineage>
</organism>
<evidence type="ECO:0000256" key="2">
    <source>
        <dbReference type="ARBA" id="ARBA00022741"/>
    </source>
</evidence>
<keyword evidence="1" id="KW-0813">Transport</keyword>
<dbReference type="InterPro" id="IPR008995">
    <property type="entry name" value="Mo/tungstate-bd_C_term_dom"/>
</dbReference>
<dbReference type="Proteomes" id="UP001179842">
    <property type="component" value="Chromosome"/>
</dbReference>
<dbReference type="InterPro" id="IPR003439">
    <property type="entry name" value="ABC_transporter-like_ATP-bd"/>
</dbReference>